<dbReference type="EMBL" id="PYJM01000012">
    <property type="protein sequence ID" value="PUA41473.1"/>
    <property type="molecule type" value="Genomic_DNA"/>
</dbReference>
<comment type="caution">
    <text evidence="1">The sequence shown here is derived from an EMBL/GenBank/DDBJ whole genome shotgun (WGS) entry which is preliminary data.</text>
</comment>
<sequence length="143" mass="15887">MKSEEADEVWVRTALIRAGYSDWPLNDRGDLYDALEQVLKADPEGHADFVEPLRSRLSAGDQRAWRAELEQVRKLHGFIKACPECGHKPDLGYQSVAGEVLVVCMNHPDGAVTEGGQSLAEAIARWNRDDVDPLGSERVCFPL</sequence>
<organism evidence="1 2">
    <name type="scientific">Pseudomonas protegens</name>
    <dbReference type="NCBI Taxonomy" id="380021"/>
    <lineage>
        <taxon>Bacteria</taxon>
        <taxon>Pseudomonadati</taxon>
        <taxon>Pseudomonadota</taxon>
        <taxon>Gammaproteobacteria</taxon>
        <taxon>Pseudomonadales</taxon>
        <taxon>Pseudomonadaceae</taxon>
        <taxon>Pseudomonas</taxon>
    </lineage>
</organism>
<dbReference type="Proteomes" id="UP000244178">
    <property type="component" value="Unassembled WGS sequence"/>
</dbReference>
<dbReference type="AlphaFoldDB" id="A0A2T6GBE4"/>
<dbReference type="RefSeq" id="WP_108546375.1">
    <property type="nucleotide sequence ID" value="NZ_PYJM01000012.1"/>
</dbReference>
<evidence type="ECO:0000313" key="1">
    <source>
        <dbReference type="EMBL" id="PUA41473.1"/>
    </source>
</evidence>
<reference evidence="1 2" key="1">
    <citation type="submission" date="2018-03" db="EMBL/GenBank/DDBJ databases">
        <title>Draft genome sequence of the plant growth promoting rhizobacterium Pseudomonas protegens strain BNJ-SS-45 isolated from wheat (Triticum aestivum) rhizosphere.</title>
        <authorList>
            <person name="Bajpai A."/>
            <person name="Shende K."/>
            <person name="Meena N."/>
            <person name="Upadhyayula S.R."/>
            <person name="Suravajhala P."/>
            <person name="Medicherla K.M."/>
            <person name="Johri B.N."/>
        </authorList>
    </citation>
    <scope>NUCLEOTIDE SEQUENCE [LARGE SCALE GENOMIC DNA]</scope>
    <source>
        <strain evidence="1 2">BNJ-SS-45</strain>
    </source>
</reference>
<protein>
    <submittedName>
        <fullName evidence="1">Uncharacterized protein</fullName>
    </submittedName>
</protein>
<evidence type="ECO:0000313" key="2">
    <source>
        <dbReference type="Proteomes" id="UP000244178"/>
    </source>
</evidence>
<name>A0A2T6GBE4_9PSED</name>
<accession>A0A2T6GBE4</accession>
<gene>
    <name evidence="1" type="ORF">C5U62_31370</name>
</gene>
<proteinExistence type="predicted"/>